<evidence type="ECO:0000313" key="2">
    <source>
        <dbReference type="Proteomes" id="UP001057474"/>
    </source>
</evidence>
<dbReference type="RefSeq" id="WP_252579135.1">
    <property type="nucleotide sequence ID" value="NZ_CP071527.1"/>
</dbReference>
<dbReference type="Proteomes" id="UP001057474">
    <property type="component" value="Chromosome"/>
</dbReference>
<name>A0ABY4Y6D5_9GAMM</name>
<protein>
    <recommendedName>
        <fullName evidence="3">Coiled-coil protein</fullName>
    </recommendedName>
</protein>
<evidence type="ECO:0008006" key="3">
    <source>
        <dbReference type="Google" id="ProtNLM"/>
    </source>
</evidence>
<gene>
    <name evidence="1" type="ORF">J2N86_09415</name>
</gene>
<organism evidence="1 2">
    <name type="scientific">Legionella lytica</name>
    <dbReference type="NCBI Taxonomy" id="96232"/>
    <lineage>
        <taxon>Bacteria</taxon>
        <taxon>Pseudomonadati</taxon>
        <taxon>Pseudomonadota</taxon>
        <taxon>Gammaproteobacteria</taxon>
        <taxon>Legionellales</taxon>
        <taxon>Legionellaceae</taxon>
        <taxon>Legionella</taxon>
    </lineage>
</organism>
<accession>A0ABY4Y6D5</accession>
<evidence type="ECO:0000313" key="1">
    <source>
        <dbReference type="EMBL" id="USQ12923.1"/>
    </source>
</evidence>
<dbReference type="EMBL" id="CP071527">
    <property type="protein sequence ID" value="USQ12923.1"/>
    <property type="molecule type" value="Genomic_DNA"/>
</dbReference>
<reference evidence="1" key="1">
    <citation type="submission" date="2021-03" db="EMBL/GenBank/DDBJ databases">
        <title>Legionella lytica PCM 2298.</title>
        <authorList>
            <person name="Koper P."/>
        </authorList>
    </citation>
    <scope>NUCLEOTIDE SEQUENCE</scope>
    <source>
        <strain evidence="1">PCM 2298</strain>
    </source>
</reference>
<proteinExistence type="predicted"/>
<sequence>MFYKAVKAQYTFMMNRIDNLSEAFSNYKSGKESFPYSKLFDLHDEISAISNTKAKIELLVYLSNEVVGRLLHYNPKLFSYYEALEQEISSFNIDSGTIASEVTLEF</sequence>
<keyword evidence="2" id="KW-1185">Reference proteome</keyword>